<evidence type="ECO:0000313" key="2">
    <source>
        <dbReference type="Proteomes" id="UP000091820"/>
    </source>
</evidence>
<name>A0A1A9W9G4_9MUSC</name>
<dbReference type="Proteomes" id="UP000091820">
    <property type="component" value="Unassembled WGS sequence"/>
</dbReference>
<organism evidence="1 2">
    <name type="scientific">Glossina brevipalpis</name>
    <dbReference type="NCBI Taxonomy" id="37001"/>
    <lineage>
        <taxon>Eukaryota</taxon>
        <taxon>Metazoa</taxon>
        <taxon>Ecdysozoa</taxon>
        <taxon>Arthropoda</taxon>
        <taxon>Hexapoda</taxon>
        <taxon>Insecta</taxon>
        <taxon>Pterygota</taxon>
        <taxon>Neoptera</taxon>
        <taxon>Endopterygota</taxon>
        <taxon>Diptera</taxon>
        <taxon>Brachycera</taxon>
        <taxon>Muscomorpha</taxon>
        <taxon>Hippoboscoidea</taxon>
        <taxon>Glossinidae</taxon>
        <taxon>Glossina</taxon>
    </lineage>
</organism>
<reference evidence="1" key="2">
    <citation type="submission" date="2020-05" db="UniProtKB">
        <authorList>
            <consortium name="EnsemblMetazoa"/>
        </authorList>
    </citation>
    <scope>IDENTIFICATION</scope>
    <source>
        <strain evidence="1">IAEA</strain>
    </source>
</reference>
<proteinExistence type="predicted"/>
<sequence>MILFRDDKIVILKSLLSLFVPNCFSLFGPLYIQAEQRRGTHMQYLIYGDIQSDSAWQSFSFVSSSLATLCRKANTFDICDNKEREKKCLRFLINLDFLSIAAVDWQL</sequence>
<reference evidence="2" key="1">
    <citation type="submission" date="2014-03" db="EMBL/GenBank/DDBJ databases">
        <authorList>
            <person name="Aksoy S."/>
            <person name="Warren W."/>
            <person name="Wilson R.K."/>
        </authorList>
    </citation>
    <scope>NUCLEOTIDE SEQUENCE [LARGE SCALE GENOMIC DNA]</scope>
    <source>
        <strain evidence="2">IAEA</strain>
    </source>
</reference>
<protein>
    <submittedName>
        <fullName evidence="1">Uncharacterized protein</fullName>
    </submittedName>
</protein>
<accession>A0A1A9W9G4</accession>
<evidence type="ECO:0000313" key="1">
    <source>
        <dbReference type="EnsemblMetazoa" id="GBRI011126-PA"/>
    </source>
</evidence>
<keyword evidence="2" id="KW-1185">Reference proteome</keyword>
<dbReference type="VEuPathDB" id="VectorBase:GBRI011126"/>
<dbReference type="EnsemblMetazoa" id="GBRI011126-RA">
    <property type="protein sequence ID" value="GBRI011126-PA"/>
    <property type="gene ID" value="GBRI011126"/>
</dbReference>
<dbReference type="AlphaFoldDB" id="A0A1A9W9G4"/>